<feature type="coiled-coil region" evidence="12">
    <location>
        <begin position="157"/>
        <end position="185"/>
    </location>
</feature>
<dbReference type="KEGG" id="mbr:MONBRDRAFT_24134"/>
<dbReference type="STRING" id="81824.A9UVH2"/>
<dbReference type="GO" id="GO:0005634">
    <property type="term" value="C:nucleus"/>
    <property type="evidence" value="ECO:0000318"/>
    <property type="project" value="GO_Central"/>
</dbReference>
<dbReference type="PROSITE" id="PS00518">
    <property type="entry name" value="ZF_RING_1"/>
    <property type="match status" value="1"/>
</dbReference>
<dbReference type="InterPro" id="IPR001841">
    <property type="entry name" value="Znf_RING"/>
</dbReference>
<dbReference type="SUPFAM" id="SSF57850">
    <property type="entry name" value="RING/U-box"/>
    <property type="match status" value="1"/>
</dbReference>
<dbReference type="EC" id="2.3.2.27" evidence="3"/>
<name>A9UVH2_MONBE</name>
<keyword evidence="15" id="KW-1185">Reference proteome</keyword>
<keyword evidence="7 11" id="KW-0863">Zinc-finger</keyword>
<dbReference type="GO" id="GO:0004842">
    <property type="term" value="F:ubiquitin-protein transferase activity"/>
    <property type="evidence" value="ECO:0000318"/>
    <property type="project" value="GO_Central"/>
</dbReference>
<dbReference type="RefSeq" id="XP_001744450.1">
    <property type="nucleotide sequence ID" value="XM_001744398.1"/>
</dbReference>
<evidence type="ECO:0000256" key="2">
    <source>
        <dbReference type="ARBA" id="ARBA00004123"/>
    </source>
</evidence>
<dbReference type="GO" id="GO:0008270">
    <property type="term" value="F:zinc ion binding"/>
    <property type="evidence" value="ECO:0007669"/>
    <property type="project" value="UniProtKB-KW"/>
</dbReference>
<keyword evidence="8" id="KW-0833">Ubl conjugation pathway</keyword>
<evidence type="ECO:0000259" key="13">
    <source>
        <dbReference type="PROSITE" id="PS50089"/>
    </source>
</evidence>
<keyword evidence="10" id="KW-0539">Nucleus</keyword>
<reference evidence="14 15" key="1">
    <citation type="journal article" date="2008" name="Nature">
        <title>The genome of the choanoflagellate Monosiga brevicollis and the origin of metazoans.</title>
        <authorList>
            <consortium name="JGI Sequencing"/>
            <person name="King N."/>
            <person name="Westbrook M.J."/>
            <person name="Young S.L."/>
            <person name="Kuo A."/>
            <person name="Abedin M."/>
            <person name="Chapman J."/>
            <person name="Fairclough S."/>
            <person name="Hellsten U."/>
            <person name="Isogai Y."/>
            <person name="Letunic I."/>
            <person name="Marr M."/>
            <person name="Pincus D."/>
            <person name="Putnam N."/>
            <person name="Rokas A."/>
            <person name="Wright K.J."/>
            <person name="Zuzow R."/>
            <person name="Dirks W."/>
            <person name="Good M."/>
            <person name="Goodstein D."/>
            <person name="Lemons D."/>
            <person name="Li W."/>
            <person name="Lyons J.B."/>
            <person name="Morris A."/>
            <person name="Nichols S."/>
            <person name="Richter D.J."/>
            <person name="Salamov A."/>
            <person name="Bork P."/>
            <person name="Lim W.A."/>
            <person name="Manning G."/>
            <person name="Miller W.T."/>
            <person name="McGinnis W."/>
            <person name="Shapiro H."/>
            <person name="Tjian R."/>
            <person name="Grigoriev I.V."/>
            <person name="Rokhsar D."/>
        </authorList>
    </citation>
    <scope>NUCLEOTIDE SEQUENCE [LARGE SCALE GENOMIC DNA]</scope>
    <source>
        <strain evidence="15">MX1 / ATCC 50154</strain>
    </source>
</reference>
<dbReference type="Gene3D" id="3.30.40.10">
    <property type="entry name" value="Zinc/RING finger domain, C3HC4 (zinc finger)"/>
    <property type="match status" value="1"/>
</dbReference>
<evidence type="ECO:0000256" key="4">
    <source>
        <dbReference type="ARBA" id="ARBA00022679"/>
    </source>
</evidence>
<comment type="subcellular location">
    <subcellularLocation>
        <location evidence="2">Nucleus</location>
    </subcellularLocation>
</comment>
<keyword evidence="5" id="KW-0479">Metal-binding</keyword>
<evidence type="ECO:0000256" key="9">
    <source>
        <dbReference type="ARBA" id="ARBA00022833"/>
    </source>
</evidence>
<dbReference type="EMBL" id="CH991547">
    <property type="protein sequence ID" value="EDQ90399.1"/>
    <property type="molecule type" value="Genomic_DNA"/>
</dbReference>
<evidence type="ECO:0000256" key="1">
    <source>
        <dbReference type="ARBA" id="ARBA00000900"/>
    </source>
</evidence>
<sequence>MGNVQGCLRGGRYRVVHGSADTQETTFNMDGDVSNATSGAHTATLMYSQDLSADQQDDIPASQREAIYKQVQNTVSKLERTDSVDNMITCCICLDTMFEPVRAPCNHTFCRVCLRRLLEYEGATPSCPKCRSSLARLDPDQLEIDLKLLHTIQFNFSEELEGRQAEAEEEERAYQRAREDRLRRERLMDSDPLSLMFESEDDTNRRRVLQRDLQLLSSLGFSVVLCQKALFVASGVHAEALHWLIRHQHLPHANIPWNMTQLQEQMAVRNTRRNAIEQIMMPTLENVVSGRLQLTISSMTLASTMGDAVWCMTSSGFRAFHQPELVLLLKCHPSVEPDEQDPFLGDPMNRGFLLCADFGQQLQGVPLPKVQHLFMILLRGPDLEFATRYPAHYLLRCGRRCRTEYPYPLVTDRTEVPVCNVRSLARMAYLDAAVW</sequence>
<dbReference type="GO" id="GO:0006302">
    <property type="term" value="P:double-strand break repair"/>
    <property type="evidence" value="ECO:0000318"/>
    <property type="project" value="GO_Central"/>
</dbReference>
<evidence type="ECO:0000313" key="14">
    <source>
        <dbReference type="EMBL" id="EDQ90399.1"/>
    </source>
</evidence>
<dbReference type="PANTHER" id="PTHR23328">
    <property type="entry name" value="RING-TYPE DOMAIN-CONTAINING PROTEIN"/>
    <property type="match status" value="1"/>
</dbReference>
<dbReference type="GO" id="GO:0061630">
    <property type="term" value="F:ubiquitin protein ligase activity"/>
    <property type="evidence" value="ECO:0007669"/>
    <property type="project" value="UniProtKB-EC"/>
</dbReference>
<accession>A9UVH2</accession>
<evidence type="ECO:0000256" key="8">
    <source>
        <dbReference type="ARBA" id="ARBA00022786"/>
    </source>
</evidence>
<dbReference type="Pfam" id="PF00097">
    <property type="entry name" value="zf-C3HC4"/>
    <property type="match status" value="1"/>
</dbReference>
<dbReference type="InterPro" id="IPR018957">
    <property type="entry name" value="Znf_C3HC4_RING-type"/>
</dbReference>
<dbReference type="GeneID" id="5889871"/>
<dbReference type="GO" id="GO:0035861">
    <property type="term" value="C:site of double-strand break"/>
    <property type="evidence" value="ECO:0000318"/>
    <property type="project" value="GO_Central"/>
</dbReference>
<evidence type="ECO:0000256" key="5">
    <source>
        <dbReference type="ARBA" id="ARBA00022723"/>
    </source>
</evidence>
<dbReference type="InterPro" id="IPR013083">
    <property type="entry name" value="Znf_RING/FYVE/PHD"/>
</dbReference>
<evidence type="ECO:0000256" key="12">
    <source>
        <dbReference type="SAM" id="Coils"/>
    </source>
</evidence>
<evidence type="ECO:0000313" key="15">
    <source>
        <dbReference type="Proteomes" id="UP000001357"/>
    </source>
</evidence>
<evidence type="ECO:0000256" key="3">
    <source>
        <dbReference type="ARBA" id="ARBA00012483"/>
    </source>
</evidence>
<keyword evidence="4" id="KW-0808">Transferase</keyword>
<organism evidence="14 15">
    <name type="scientific">Monosiga brevicollis</name>
    <name type="common">Choanoflagellate</name>
    <dbReference type="NCBI Taxonomy" id="81824"/>
    <lineage>
        <taxon>Eukaryota</taxon>
        <taxon>Choanoflagellata</taxon>
        <taxon>Craspedida</taxon>
        <taxon>Salpingoecidae</taxon>
        <taxon>Monosiga</taxon>
    </lineage>
</organism>
<dbReference type="SUPFAM" id="SSF46934">
    <property type="entry name" value="UBA-like"/>
    <property type="match status" value="1"/>
</dbReference>
<dbReference type="InterPro" id="IPR017907">
    <property type="entry name" value="Znf_RING_CS"/>
</dbReference>
<evidence type="ECO:0000256" key="11">
    <source>
        <dbReference type="PROSITE-ProRule" id="PRU00175"/>
    </source>
</evidence>
<keyword evidence="6" id="KW-0227">DNA damage</keyword>
<evidence type="ECO:0000256" key="10">
    <source>
        <dbReference type="ARBA" id="ARBA00023242"/>
    </source>
</evidence>
<comment type="catalytic activity">
    <reaction evidence="1">
        <text>S-ubiquitinyl-[E2 ubiquitin-conjugating enzyme]-L-cysteine + [acceptor protein]-L-lysine = [E2 ubiquitin-conjugating enzyme]-L-cysteine + N(6)-ubiquitinyl-[acceptor protein]-L-lysine.</text>
        <dbReference type="EC" id="2.3.2.27"/>
    </reaction>
</comment>
<dbReference type="GO" id="GO:0031491">
    <property type="term" value="F:nucleosome binding"/>
    <property type="evidence" value="ECO:0000318"/>
    <property type="project" value="GO_Central"/>
</dbReference>
<dbReference type="PANTHER" id="PTHR23328:SF0">
    <property type="entry name" value="RING-TYPE DOMAIN-CONTAINING PROTEIN"/>
    <property type="match status" value="1"/>
</dbReference>
<evidence type="ECO:0000256" key="7">
    <source>
        <dbReference type="ARBA" id="ARBA00022771"/>
    </source>
</evidence>
<feature type="domain" description="RING-type" evidence="13">
    <location>
        <begin position="90"/>
        <end position="131"/>
    </location>
</feature>
<dbReference type="AlphaFoldDB" id="A9UVH2"/>
<dbReference type="InterPro" id="IPR009060">
    <property type="entry name" value="UBA-like_sf"/>
</dbReference>
<proteinExistence type="predicted"/>
<evidence type="ECO:0000256" key="6">
    <source>
        <dbReference type="ARBA" id="ARBA00022763"/>
    </source>
</evidence>
<dbReference type="Proteomes" id="UP000001357">
    <property type="component" value="Unassembled WGS sequence"/>
</dbReference>
<dbReference type="InterPro" id="IPR051657">
    <property type="entry name" value="RNF168/RNF169_E3_ubiq-ligase"/>
</dbReference>
<gene>
    <name evidence="14" type="ORF">MONBRDRAFT_24134</name>
</gene>
<keyword evidence="12" id="KW-0175">Coiled coil</keyword>
<keyword evidence="9" id="KW-0862">Zinc</keyword>
<dbReference type="PROSITE" id="PS50089">
    <property type="entry name" value="ZF_RING_2"/>
    <property type="match status" value="1"/>
</dbReference>
<protein>
    <recommendedName>
        <fullName evidence="3">RING-type E3 ubiquitin transferase</fullName>
        <ecNumber evidence="3">2.3.2.27</ecNumber>
    </recommendedName>
</protein>
<dbReference type="InParanoid" id="A9UVH2"/>
<dbReference type="SMART" id="SM00184">
    <property type="entry name" value="RING"/>
    <property type="match status" value="1"/>
</dbReference>
<dbReference type="eggNOG" id="KOG4159">
    <property type="taxonomic scope" value="Eukaryota"/>
</dbReference>